<keyword evidence="1" id="KW-1133">Transmembrane helix</keyword>
<feature type="transmembrane region" description="Helical" evidence="1">
    <location>
        <begin position="115"/>
        <end position="136"/>
    </location>
</feature>
<sequence length="197" mass="20551">MTKASQPASRRTLPKKKRTVDTAAITDKLTGVITANPLDTLLLQFGNILGLIDLGGLTPDKITTLGGTAGLGGLTGLGGLGALGGLTVDKITTLGSTLAAVSAVKTSFLDLGAKAIDVVNFVLAIIALALLIVYLVENEGDIKGLYGDTGTGTYRRQGSNHYDSYSGYINTARSFMDAPLMQSVTNFVYDAITKYDD</sequence>
<keyword evidence="1" id="KW-0472">Membrane</keyword>
<organism evidence="2 3">
    <name type="scientific">Homarus americanus</name>
    <name type="common">American lobster</name>
    <dbReference type="NCBI Taxonomy" id="6706"/>
    <lineage>
        <taxon>Eukaryota</taxon>
        <taxon>Metazoa</taxon>
        <taxon>Ecdysozoa</taxon>
        <taxon>Arthropoda</taxon>
        <taxon>Crustacea</taxon>
        <taxon>Multicrustacea</taxon>
        <taxon>Malacostraca</taxon>
        <taxon>Eumalacostraca</taxon>
        <taxon>Eucarida</taxon>
        <taxon>Decapoda</taxon>
        <taxon>Pleocyemata</taxon>
        <taxon>Astacidea</taxon>
        <taxon>Nephropoidea</taxon>
        <taxon>Nephropidae</taxon>
        <taxon>Homarus</taxon>
    </lineage>
</organism>
<name>A0A8J5N9T9_HOMAM</name>
<reference evidence="2" key="1">
    <citation type="journal article" date="2021" name="Sci. Adv.">
        <title>The American lobster genome reveals insights on longevity, neural, and immune adaptations.</title>
        <authorList>
            <person name="Polinski J.M."/>
            <person name="Zimin A.V."/>
            <person name="Clark K.F."/>
            <person name="Kohn A.B."/>
            <person name="Sadowski N."/>
            <person name="Timp W."/>
            <person name="Ptitsyn A."/>
            <person name="Khanna P."/>
            <person name="Romanova D.Y."/>
            <person name="Williams P."/>
            <person name="Greenwood S.J."/>
            <person name="Moroz L.L."/>
            <person name="Walt D.R."/>
            <person name="Bodnar A.G."/>
        </authorList>
    </citation>
    <scope>NUCLEOTIDE SEQUENCE</scope>
    <source>
        <strain evidence="2">GMGI-L3</strain>
    </source>
</reference>
<keyword evidence="3" id="KW-1185">Reference proteome</keyword>
<protein>
    <submittedName>
        <fullName evidence="2">Uncharacterized protein</fullName>
    </submittedName>
</protein>
<dbReference type="AlphaFoldDB" id="A0A8J5N9T9"/>
<dbReference type="EMBL" id="JAHLQT010006108">
    <property type="protein sequence ID" value="KAG7175418.1"/>
    <property type="molecule type" value="Genomic_DNA"/>
</dbReference>
<dbReference type="Proteomes" id="UP000747542">
    <property type="component" value="Unassembled WGS sequence"/>
</dbReference>
<keyword evidence="1" id="KW-0812">Transmembrane</keyword>
<gene>
    <name evidence="2" type="ORF">Hamer_G001506</name>
</gene>
<proteinExistence type="predicted"/>
<comment type="caution">
    <text evidence="2">The sequence shown here is derived from an EMBL/GenBank/DDBJ whole genome shotgun (WGS) entry which is preliminary data.</text>
</comment>
<evidence type="ECO:0000313" key="3">
    <source>
        <dbReference type="Proteomes" id="UP000747542"/>
    </source>
</evidence>
<evidence type="ECO:0000256" key="1">
    <source>
        <dbReference type="SAM" id="Phobius"/>
    </source>
</evidence>
<evidence type="ECO:0000313" key="2">
    <source>
        <dbReference type="EMBL" id="KAG7175418.1"/>
    </source>
</evidence>
<accession>A0A8J5N9T9</accession>